<dbReference type="EnsemblPlants" id="Pp3c14_4812V3.1">
    <property type="protein sequence ID" value="Pp3c14_4812V3.1"/>
    <property type="gene ID" value="Pp3c14_4812"/>
</dbReference>
<organism evidence="3">
    <name type="scientific">Physcomitrium patens</name>
    <name type="common">Spreading-leaved earth moss</name>
    <name type="synonym">Physcomitrella patens</name>
    <dbReference type="NCBI Taxonomy" id="3218"/>
    <lineage>
        <taxon>Eukaryota</taxon>
        <taxon>Viridiplantae</taxon>
        <taxon>Streptophyta</taxon>
        <taxon>Embryophyta</taxon>
        <taxon>Bryophyta</taxon>
        <taxon>Bryophytina</taxon>
        <taxon>Bryopsida</taxon>
        <taxon>Funariidae</taxon>
        <taxon>Funariales</taxon>
        <taxon>Funariaceae</taxon>
        <taxon>Physcomitrium</taxon>
    </lineage>
</organism>
<evidence type="ECO:0000313" key="5">
    <source>
        <dbReference type="Proteomes" id="UP000006727"/>
    </source>
</evidence>
<evidence type="ECO:0000313" key="4">
    <source>
        <dbReference type="EnsemblPlants" id="Pp3c14_4812V3.1"/>
    </source>
</evidence>
<feature type="compositionally biased region" description="Basic and acidic residues" evidence="1">
    <location>
        <begin position="93"/>
        <end position="103"/>
    </location>
</feature>
<reference evidence="3 5" key="2">
    <citation type="journal article" date="2018" name="Plant J.">
        <title>The Physcomitrella patens chromosome-scale assembly reveals moss genome structure and evolution.</title>
        <authorList>
            <person name="Lang D."/>
            <person name="Ullrich K.K."/>
            <person name="Murat F."/>
            <person name="Fuchs J."/>
            <person name="Jenkins J."/>
            <person name="Haas F.B."/>
            <person name="Piednoel M."/>
            <person name="Gundlach H."/>
            <person name="Van Bel M."/>
            <person name="Meyberg R."/>
            <person name="Vives C."/>
            <person name="Morata J."/>
            <person name="Symeonidi A."/>
            <person name="Hiss M."/>
            <person name="Muchero W."/>
            <person name="Kamisugi Y."/>
            <person name="Saleh O."/>
            <person name="Blanc G."/>
            <person name="Decker E.L."/>
            <person name="van Gessel N."/>
            <person name="Grimwood J."/>
            <person name="Hayes R.D."/>
            <person name="Graham S.W."/>
            <person name="Gunter L.E."/>
            <person name="McDaniel S.F."/>
            <person name="Hoernstein S.N.W."/>
            <person name="Larsson A."/>
            <person name="Li F.W."/>
            <person name="Perroud P.F."/>
            <person name="Phillips J."/>
            <person name="Ranjan P."/>
            <person name="Rokshar D.S."/>
            <person name="Rothfels C.J."/>
            <person name="Schneider L."/>
            <person name="Shu S."/>
            <person name="Stevenson D.W."/>
            <person name="Thummler F."/>
            <person name="Tillich M."/>
            <person name="Villarreal Aguilar J.C."/>
            <person name="Widiez T."/>
            <person name="Wong G.K."/>
            <person name="Wymore A."/>
            <person name="Zhang Y."/>
            <person name="Zimmer A.D."/>
            <person name="Quatrano R.S."/>
            <person name="Mayer K.F.X."/>
            <person name="Goodstein D."/>
            <person name="Casacuberta J.M."/>
            <person name="Vandepoele K."/>
            <person name="Reski R."/>
            <person name="Cuming A.C."/>
            <person name="Tuskan G.A."/>
            <person name="Maumus F."/>
            <person name="Salse J."/>
            <person name="Schmutz J."/>
            <person name="Rensing S.A."/>
        </authorList>
    </citation>
    <scope>NUCLEOTIDE SEQUENCE [LARGE SCALE GENOMIC DNA]</scope>
    <source>
        <strain evidence="4 5">cv. Gransden 2004</strain>
    </source>
</reference>
<evidence type="ECO:0000313" key="3">
    <source>
        <dbReference type="EMBL" id="PNR40626.1"/>
    </source>
</evidence>
<evidence type="ECO:0000256" key="2">
    <source>
        <dbReference type="SAM" id="Phobius"/>
    </source>
</evidence>
<keyword evidence="5" id="KW-1185">Reference proteome</keyword>
<sequence length="274" mass="30915">MTKRHDIFYIYQNDTHTPNNINHGKPQSTSLDEQEKRSRNSLTTHPDHQKNSMEINLTDHSPISPCSILHCKSLQAWKTTLTITPTGSATTKKQYEKHGHSNGERVGGNDVPPPRPYTHPMLCYNSTPMTPRCCFLLTYPKLGAQEGLHDWLLFLTLVVGLASWEPDSVLRRYHQAFYCTSVVHIIIRLFLFFYDFLTFLSMCFFVWAFGVEGAGTICEESRLLFLLLARPKEDCGKGDAMSVLLLHMADLEETLALGLGSICPTVTLLSCSGF</sequence>
<dbReference type="InParanoid" id="A0A2K1JH55"/>
<dbReference type="Gramene" id="Pp3c14_4812V3.1">
    <property type="protein sequence ID" value="Pp3c14_4812V3.1"/>
    <property type="gene ID" value="Pp3c14_4812"/>
</dbReference>
<keyword evidence="2" id="KW-1133">Transmembrane helix</keyword>
<dbReference type="EMBL" id="ABEU02000014">
    <property type="protein sequence ID" value="PNR40626.1"/>
    <property type="molecule type" value="Genomic_DNA"/>
</dbReference>
<feature type="region of interest" description="Disordered" evidence="1">
    <location>
        <begin position="11"/>
        <end position="52"/>
    </location>
</feature>
<dbReference type="Proteomes" id="UP000006727">
    <property type="component" value="Chromosome 14"/>
</dbReference>
<feature type="region of interest" description="Disordered" evidence="1">
    <location>
        <begin position="88"/>
        <end position="111"/>
    </location>
</feature>
<keyword evidence="2" id="KW-0472">Membrane</keyword>
<reference evidence="4" key="3">
    <citation type="submission" date="2020-12" db="UniProtKB">
        <authorList>
            <consortium name="EnsemblPlants"/>
        </authorList>
    </citation>
    <scope>IDENTIFICATION</scope>
</reference>
<evidence type="ECO:0000256" key="1">
    <source>
        <dbReference type="SAM" id="MobiDB-lite"/>
    </source>
</evidence>
<keyword evidence="2" id="KW-0812">Transmembrane</keyword>
<name>A0A2K1JH55_PHYPA</name>
<proteinExistence type="predicted"/>
<gene>
    <name evidence="3" type="ORF">PHYPA_018029</name>
</gene>
<accession>A0A2K1JH55</accession>
<reference evidence="3 5" key="1">
    <citation type="journal article" date="2008" name="Science">
        <title>The Physcomitrella genome reveals evolutionary insights into the conquest of land by plants.</title>
        <authorList>
            <person name="Rensing S."/>
            <person name="Lang D."/>
            <person name="Zimmer A."/>
            <person name="Terry A."/>
            <person name="Salamov A."/>
            <person name="Shapiro H."/>
            <person name="Nishiyama T."/>
            <person name="Perroud P.-F."/>
            <person name="Lindquist E."/>
            <person name="Kamisugi Y."/>
            <person name="Tanahashi T."/>
            <person name="Sakakibara K."/>
            <person name="Fujita T."/>
            <person name="Oishi K."/>
            <person name="Shin-I T."/>
            <person name="Kuroki Y."/>
            <person name="Toyoda A."/>
            <person name="Suzuki Y."/>
            <person name="Hashimoto A."/>
            <person name="Yamaguchi K."/>
            <person name="Sugano A."/>
            <person name="Kohara Y."/>
            <person name="Fujiyama A."/>
            <person name="Anterola A."/>
            <person name="Aoki S."/>
            <person name="Ashton N."/>
            <person name="Barbazuk W.B."/>
            <person name="Barker E."/>
            <person name="Bennetzen J."/>
            <person name="Bezanilla M."/>
            <person name="Blankenship R."/>
            <person name="Cho S.H."/>
            <person name="Dutcher S."/>
            <person name="Estelle M."/>
            <person name="Fawcett J.A."/>
            <person name="Gundlach H."/>
            <person name="Hanada K."/>
            <person name="Heyl A."/>
            <person name="Hicks K.A."/>
            <person name="Hugh J."/>
            <person name="Lohr M."/>
            <person name="Mayer K."/>
            <person name="Melkozernov A."/>
            <person name="Murata T."/>
            <person name="Nelson D."/>
            <person name="Pils B."/>
            <person name="Prigge M."/>
            <person name="Reiss B."/>
            <person name="Renner T."/>
            <person name="Rombauts S."/>
            <person name="Rushton P."/>
            <person name="Sanderfoot A."/>
            <person name="Schween G."/>
            <person name="Shiu S.-H."/>
            <person name="Stueber K."/>
            <person name="Theodoulou F.L."/>
            <person name="Tu H."/>
            <person name="Van de Peer Y."/>
            <person name="Verrier P.J."/>
            <person name="Waters E."/>
            <person name="Wood A."/>
            <person name="Yang L."/>
            <person name="Cove D."/>
            <person name="Cuming A."/>
            <person name="Hasebe M."/>
            <person name="Lucas S."/>
            <person name="Mishler D.B."/>
            <person name="Reski R."/>
            <person name="Grigoriev I."/>
            <person name="Quatrano R.S."/>
            <person name="Boore J.L."/>
        </authorList>
    </citation>
    <scope>NUCLEOTIDE SEQUENCE [LARGE SCALE GENOMIC DNA]</scope>
    <source>
        <strain evidence="4 5">cv. Gransden 2004</strain>
    </source>
</reference>
<dbReference type="AlphaFoldDB" id="A0A2K1JH55"/>
<feature type="compositionally biased region" description="Polar residues" evidence="1">
    <location>
        <begin position="12"/>
        <end position="31"/>
    </location>
</feature>
<feature type="transmembrane region" description="Helical" evidence="2">
    <location>
        <begin position="199"/>
        <end position="218"/>
    </location>
</feature>
<protein>
    <submittedName>
        <fullName evidence="3 4">Uncharacterized protein</fullName>
    </submittedName>
</protein>